<gene>
    <name evidence="2" type="ORF">B0H15DRAFT_603439</name>
</gene>
<evidence type="ECO:0000256" key="1">
    <source>
        <dbReference type="SAM" id="MobiDB-lite"/>
    </source>
</evidence>
<proteinExistence type="predicted"/>
<organism evidence="2 3">
    <name type="scientific">Mycena belliarum</name>
    <dbReference type="NCBI Taxonomy" id="1033014"/>
    <lineage>
        <taxon>Eukaryota</taxon>
        <taxon>Fungi</taxon>
        <taxon>Dikarya</taxon>
        <taxon>Basidiomycota</taxon>
        <taxon>Agaricomycotina</taxon>
        <taxon>Agaricomycetes</taxon>
        <taxon>Agaricomycetidae</taxon>
        <taxon>Agaricales</taxon>
        <taxon>Marasmiineae</taxon>
        <taxon>Mycenaceae</taxon>
        <taxon>Mycena</taxon>
    </lineage>
</organism>
<dbReference type="EMBL" id="JARJCN010000085">
    <property type="protein sequence ID" value="KAJ7076066.1"/>
    <property type="molecule type" value="Genomic_DNA"/>
</dbReference>
<sequence length="169" mass="19519">MATHIRREWNLPAQLPQIWLETLDPPKPIVPQSPPPPSEVAKESPPPIPDHLAGRECLYGWIITDELMEEHRAMYDPDEHPPNCYMFRAYKHNKICSIANQFRFRLFIDDAHYGVEGSEDIAWVSYTKHGHIMRDQVPSAERLARFEEAVGIRDKVKWIDAGLPIGGYH</sequence>
<dbReference type="Proteomes" id="UP001222325">
    <property type="component" value="Unassembled WGS sequence"/>
</dbReference>
<comment type="caution">
    <text evidence="2">The sequence shown here is derived from an EMBL/GenBank/DDBJ whole genome shotgun (WGS) entry which is preliminary data.</text>
</comment>
<keyword evidence="3" id="KW-1185">Reference proteome</keyword>
<feature type="region of interest" description="Disordered" evidence="1">
    <location>
        <begin position="26"/>
        <end position="47"/>
    </location>
</feature>
<reference evidence="2" key="1">
    <citation type="submission" date="2023-03" db="EMBL/GenBank/DDBJ databases">
        <title>Massive genome expansion in bonnet fungi (Mycena s.s.) driven by repeated elements and novel gene families across ecological guilds.</title>
        <authorList>
            <consortium name="Lawrence Berkeley National Laboratory"/>
            <person name="Harder C.B."/>
            <person name="Miyauchi S."/>
            <person name="Viragh M."/>
            <person name="Kuo A."/>
            <person name="Thoen E."/>
            <person name="Andreopoulos B."/>
            <person name="Lu D."/>
            <person name="Skrede I."/>
            <person name="Drula E."/>
            <person name="Henrissat B."/>
            <person name="Morin E."/>
            <person name="Kohler A."/>
            <person name="Barry K."/>
            <person name="LaButti K."/>
            <person name="Morin E."/>
            <person name="Salamov A."/>
            <person name="Lipzen A."/>
            <person name="Mereny Z."/>
            <person name="Hegedus B."/>
            <person name="Baldrian P."/>
            <person name="Stursova M."/>
            <person name="Weitz H."/>
            <person name="Taylor A."/>
            <person name="Grigoriev I.V."/>
            <person name="Nagy L.G."/>
            <person name="Martin F."/>
            <person name="Kauserud H."/>
        </authorList>
    </citation>
    <scope>NUCLEOTIDE SEQUENCE</scope>
    <source>
        <strain evidence="2">CBHHK173m</strain>
    </source>
</reference>
<accession>A0AAD6TSG8</accession>
<dbReference type="AlphaFoldDB" id="A0AAD6TSG8"/>
<evidence type="ECO:0000313" key="3">
    <source>
        <dbReference type="Proteomes" id="UP001222325"/>
    </source>
</evidence>
<name>A0AAD6TSG8_9AGAR</name>
<protein>
    <submittedName>
        <fullName evidence="2">Uncharacterized protein</fullName>
    </submittedName>
</protein>
<evidence type="ECO:0000313" key="2">
    <source>
        <dbReference type="EMBL" id="KAJ7076066.1"/>
    </source>
</evidence>